<name>A0A5E7Q0K1_PSEFL</name>
<sequence length="105" mass="11802">MDLKPGGLSSIGLNGRFIDTDTKEEIGELHRQSVFRVDQNNGRLHIDVVRSNKSDTEGSSPEWFDSLGMFIFQPKSSLSFKIQSVGSMRYLIDDGSGIFMLCTRR</sequence>
<protein>
    <submittedName>
        <fullName evidence="1">Uncharacterized protein</fullName>
    </submittedName>
</protein>
<organism evidence="1 2">
    <name type="scientific">Pseudomonas fluorescens</name>
    <dbReference type="NCBI Taxonomy" id="294"/>
    <lineage>
        <taxon>Bacteria</taxon>
        <taxon>Pseudomonadati</taxon>
        <taxon>Pseudomonadota</taxon>
        <taxon>Gammaproteobacteria</taxon>
        <taxon>Pseudomonadales</taxon>
        <taxon>Pseudomonadaceae</taxon>
        <taxon>Pseudomonas</taxon>
    </lineage>
</organism>
<reference evidence="1 2" key="1">
    <citation type="submission" date="2019-09" db="EMBL/GenBank/DDBJ databases">
        <authorList>
            <person name="Chandra G."/>
            <person name="Truman W A."/>
        </authorList>
    </citation>
    <scope>NUCLEOTIDE SEQUENCE [LARGE SCALE GENOMIC DNA]</scope>
    <source>
        <strain evidence="1">PS880</strain>
    </source>
</reference>
<evidence type="ECO:0000313" key="1">
    <source>
        <dbReference type="EMBL" id="VVP54750.1"/>
    </source>
</evidence>
<dbReference type="AlphaFoldDB" id="A0A5E7Q0K1"/>
<evidence type="ECO:0000313" key="2">
    <source>
        <dbReference type="Proteomes" id="UP000375525"/>
    </source>
</evidence>
<dbReference type="Proteomes" id="UP000375525">
    <property type="component" value="Unassembled WGS sequence"/>
</dbReference>
<accession>A0A5E7Q0K1</accession>
<dbReference type="EMBL" id="CABVIH010000037">
    <property type="protein sequence ID" value="VVP54750.1"/>
    <property type="molecule type" value="Genomic_DNA"/>
</dbReference>
<proteinExistence type="predicted"/>
<gene>
    <name evidence="1" type="ORF">PS880_05603</name>
</gene>